<organism evidence="10 11">
    <name type="scientific">Mixia osmundae (strain CBS 9802 / IAM 14324 / JCM 22182 / KY 12970)</name>
    <dbReference type="NCBI Taxonomy" id="764103"/>
    <lineage>
        <taxon>Eukaryota</taxon>
        <taxon>Fungi</taxon>
        <taxon>Dikarya</taxon>
        <taxon>Basidiomycota</taxon>
        <taxon>Pucciniomycotina</taxon>
        <taxon>Mixiomycetes</taxon>
        <taxon>Mixiales</taxon>
        <taxon>Mixiaceae</taxon>
        <taxon>Mixia</taxon>
    </lineage>
</organism>
<evidence type="ECO:0000256" key="6">
    <source>
        <dbReference type="ARBA" id="ARBA00023192"/>
    </source>
</evidence>
<dbReference type="InterPro" id="IPR015422">
    <property type="entry name" value="PyrdxlP-dep_Trfase_small"/>
</dbReference>
<comment type="cofactor">
    <cofactor evidence="1 9">
        <name>pyridoxal 5'-phosphate</name>
        <dbReference type="ChEBI" id="CHEBI:597326"/>
    </cofactor>
</comment>
<protein>
    <recommendedName>
        <fullName evidence="4">cystathionine gamma-lyase</fullName>
        <ecNumber evidence="4">4.4.1.1</ecNumber>
    </recommendedName>
    <alternativeName>
        <fullName evidence="7">Gamma-cystathionase</fullName>
    </alternativeName>
</protein>
<dbReference type="AlphaFoldDB" id="G7EAF8"/>
<reference evidence="10 11" key="1">
    <citation type="journal article" date="2011" name="J. Gen. Appl. Microbiol.">
        <title>Draft genome sequencing of the enigmatic basidiomycete Mixia osmundae.</title>
        <authorList>
            <person name="Nishida H."/>
            <person name="Nagatsuka Y."/>
            <person name="Sugiyama J."/>
        </authorList>
    </citation>
    <scope>NUCLEOTIDE SEQUENCE [LARGE SCALE GENOMIC DNA]</scope>
    <source>
        <strain evidence="11">CBS 9802 / IAM 14324 / JCM 22182 / KY 12970</strain>
    </source>
</reference>
<dbReference type="EMBL" id="BABT02000240">
    <property type="protein sequence ID" value="GAA99818.1"/>
    <property type="molecule type" value="Genomic_DNA"/>
</dbReference>
<keyword evidence="6" id="KW-0198">Cysteine biosynthesis</keyword>
<dbReference type="InterPro" id="IPR015424">
    <property type="entry name" value="PyrdxlP-dep_Trfase"/>
</dbReference>
<dbReference type="PIRSF" id="PIRSF001434">
    <property type="entry name" value="CGS"/>
    <property type="match status" value="1"/>
</dbReference>
<reference evidence="10 11" key="2">
    <citation type="journal article" date="2012" name="Open Biol.">
        <title>Characteristics of nucleosomes and linker DNA regions on the genome of the basidiomycete Mixia osmundae revealed by mono- and dinucleosome mapping.</title>
        <authorList>
            <person name="Nishida H."/>
            <person name="Kondo S."/>
            <person name="Matsumoto T."/>
            <person name="Suzuki Y."/>
            <person name="Yoshikawa H."/>
            <person name="Taylor T.D."/>
            <person name="Sugiyama J."/>
        </authorList>
    </citation>
    <scope>NUCLEOTIDE SEQUENCE [LARGE SCALE GENOMIC DNA]</scope>
    <source>
        <strain evidence="11">CBS 9802 / IAM 14324 / JCM 22182 / KY 12970</strain>
    </source>
</reference>
<sequence>MNGHVEHADEVAGFGTRLIHAGSAPDASTSAVIPSLSLSTTYQQERVGHHKGFEYSRAGNPNRLGFETLLASLELPHPTQTTGAHGPLALCFSSGSNATATVIQALLTPGDHMICIDTCYGGTYRYIKRVAGPVQRIDADFVALSLNAKESDPIRAAADRLETAIRPGKTKLVWIETPCNPTMTIADIASLAAVAHRHQALLVVDNTFSSPYFCQPLTLGADVVTHSITKFINGHSDVVAGAIITRHEHLMPALRFHQNASGGVPSPFDCWLAQRGAKTLEIRMQRSASTALYLAQFLSQSKQVQRVNYPGMIDRPLREVVWNQMTPDSQAFARSQGYSSDTHIPSSGILSFYLAIPEGIQAITASDAFLSSLRIAVLAESLGGVESLACLPAAMTHAAISPEDRAKAGIDDSLVRLSVGLESPEDLKADIERGLRAVAALRP</sequence>
<evidence type="ECO:0000256" key="3">
    <source>
        <dbReference type="ARBA" id="ARBA00009077"/>
    </source>
</evidence>
<dbReference type="STRING" id="764103.G7EAF8"/>
<dbReference type="GO" id="GO:0004123">
    <property type="term" value="F:cystathionine gamma-lyase activity"/>
    <property type="evidence" value="ECO:0007669"/>
    <property type="project" value="TreeGrafter"/>
</dbReference>
<dbReference type="FunFam" id="3.40.640.10:FF:000046">
    <property type="entry name" value="Cystathionine gamma-lyase"/>
    <property type="match status" value="1"/>
</dbReference>
<evidence type="ECO:0000256" key="4">
    <source>
        <dbReference type="ARBA" id="ARBA00012085"/>
    </source>
</evidence>
<dbReference type="GO" id="GO:0019346">
    <property type="term" value="P:transsulfuration"/>
    <property type="evidence" value="ECO:0007669"/>
    <property type="project" value="InterPro"/>
</dbReference>
<dbReference type="OrthoDB" id="3512640at2759"/>
<evidence type="ECO:0000256" key="9">
    <source>
        <dbReference type="RuleBase" id="RU362118"/>
    </source>
</evidence>
<dbReference type="Gene3D" id="3.90.1150.10">
    <property type="entry name" value="Aspartate Aminotransferase, domain 1"/>
    <property type="match status" value="1"/>
</dbReference>
<dbReference type="SUPFAM" id="SSF53383">
    <property type="entry name" value="PLP-dependent transferases"/>
    <property type="match status" value="1"/>
</dbReference>
<dbReference type="PROSITE" id="PS00868">
    <property type="entry name" value="CYS_MET_METAB_PP"/>
    <property type="match status" value="1"/>
</dbReference>
<keyword evidence="5 8" id="KW-0663">Pyridoxal phosphate</keyword>
<keyword evidence="6" id="KW-0028">Amino-acid biosynthesis</keyword>
<dbReference type="PANTHER" id="PTHR11808:SF15">
    <property type="entry name" value="CYSTATHIONINE GAMMA-LYASE"/>
    <property type="match status" value="1"/>
</dbReference>
<dbReference type="Gene3D" id="3.40.640.10">
    <property type="entry name" value="Type I PLP-dependent aspartate aminotransferase-like (Major domain)"/>
    <property type="match status" value="1"/>
</dbReference>
<dbReference type="EC" id="4.4.1.1" evidence="4"/>
<gene>
    <name evidence="10" type="primary">Mo06521</name>
    <name evidence="10" type="ORF">E5Q_06521</name>
</gene>
<evidence type="ECO:0000313" key="10">
    <source>
        <dbReference type="EMBL" id="GAA99818.1"/>
    </source>
</evidence>
<comment type="similarity">
    <text evidence="3 9">Belongs to the trans-sulfuration enzymes family.</text>
</comment>
<dbReference type="HOGENOM" id="CLU_018986_2_3_1"/>
<dbReference type="InParanoid" id="G7EAF8"/>
<dbReference type="InterPro" id="IPR000277">
    <property type="entry name" value="Cys/Met-Metab_PyrdxlP-dep_enz"/>
</dbReference>
<evidence type="ECO:0000256" key="1">
    <source>
        <dbReference type="ARBA" id="ARBA00001933"/>
    </source>
</evidence>
<dbReference type="eggNOG" id="KOG0053">
    <property type="taxonomic scope" value="Eukaryota"/>
</dbReference>
<keyword evidence="11" id="KW-1185">Reference proteome</keyword>
<evidence type="ECO:0000256" key="8">
    <source>
        <dbReference type="PIRSR" id="PIRSR001434-2"/>
    </source>
</evidence>
<feature type="modified residue" description="N6-(pyridoxal phosphate)lysine" evidence="8">
    <location>
        <position position="230"/>
    </location>
</feature>
<name>G7EAF8_MIXOS</name>
<comment type="caution">
    <text evidence="10">The sequence shown here is derived from an EMBL/GenBank/DDBJ whole genome shotgun (WGS) entry which is preliminary data.</text>
</comment>
<dbReference type="CDD" id="cd00614">
    <property type="entry name" value="CGS_like"/>
    <property type="match status" value="1"/>
</dbReference>
<dbReference type="GO" id="GO:0005737">
    <property type="term" value="C:cytoplasm"/>
    <property type="evidence" value="ECO:0007669"/>
    <property type="project" value="TreeGrafter"/>
</dbReference>
<proteinExistence type="inferred from homology"/>
<dbReference type="InterPro" id="IPR054542">
    <property type="entry name" value="Cys_met_metab_PP"/>
</dbReference>
<dbReference type="RefSeq" id="XP_014570382.1">
    <property type="nucleotide sequence ID" value="XM_014714896.1"/>
</dbReference>
<dbReference type="InterPro" id="IPR015421">
    <property type="entry name" value="PyrdxlP-dep_Trfase_major"/>
</dbReference>
<dbReference type="Proteomes" id="UP000009131">
    <property type="component" value="Unassembled WGS sequence"/>
</dbReference>
<evidence type="ECO:0000256" key="5">
    <source>
        <dbReference type="ARBA" id="ARBA00022898"/>
    </source>
</evidence>
<comment type="pathway">
    <text evidence="2">Amino-acid biosynthesis; L-cysteine biosynthesis; L-cysteine from L-homocysteine and L-serine: step 2/2.</text>
</comment>
<evidence type="ECO:0000256" key="7">
    <source>
        <dbReference type="ARBA" id="ARBA00029853"/>
    </source>
</evidence>
<accession>G7EAF8</accession>
<dbReference type="GO" id="GO:0030170">
    <property type="term" value="F:pyridoxal phosphate binding"/>
    <property type="evidence" value="ECO:0007669"/>
    <property type="project" value="InterPro"/>
</dbReference>
<dbReference type="PANTHER" id="PTHR11808">
    <property type="entry name" value="TRANS-SULFURATION ENZYME FAMILY MEMBER"/>
    <property type="match status" value="1"/>
</dbReference>
<dbReference type="Pfam" id="PF01053">
    <property type="entry name" value="Cys_Met_Meta_PP"/>
    <property type="match status" value="1"/>
</dbReference>
<evidence type="ECO:0000256" key="2">
    <source>
        <dbReference type="ARBA" id="ARBA00005038"/>
    </source>
</evidence>
<dbReference type="OMA" id="YKQDGVG"/>
<dbReference type="GO" id="GO:0019343">
    <property type="term" value="P:cysteine biosynthetic process via cystathionine"/>
    <property type="evidence" value="ECO:0007669"/>
    <property type="project" value="TreeGrafter"/>
</dbReference>
<evidence type="ECO:0000313" key="11">
    <source>
        <dbReference type="Proteomes" id="UP000009131"/>
    </source>
</evidence>
<dbReference type="FunCoup" id="G7EAF8">
    <property type="interactions" value="388"/>
</dbReference>